<proteinExistence type="inferred from homology"/>
<dbReference type="SUPFAM" id="SSF54534">
    <property type="entry name" value="FKBP-like"/>
    <property type="match status" value="1"/>
</dbReference>
<dbReference type="InterPro" id="IPR023058">
    <property type="entry name" value="PPIase_PpiC_CS"/>
</dbReference>
<evidence type="ECO:0000313" key="15">
    <source>
        <dbReference type="Proteomes" id="UP000042738"/>
    </source>
</evidence>
<comment type="similarity">
    <text evidence="3">Belongs to the PpiC/parvulin rotamase family.</text>
</comment>
<evidence type="ECO:0000313" key="14">
    <source>
        <dbReference type="EMBL" id="QLH61779.1"/>
    </source>
</evidence>
<keyword evidence="5" id="KW-0963">Cytoplasm</keyword>
<evidence type="ECO:0000256" key="6">
    <source>
        <dbReference type="ARBA" id="ARBA00023110"/>
    </source>
</evidence>
<evidence type="ECO:0000256" key="11">
    <source>
        <dbReference type="ARBA" id="ARBA00046231"/>
    </source>
</evidence>
<dbReference type="PANTHER" id="PTHR43629">
    <property type="entry name" value="PEPTIDYL-PROLYL CIS-TRANS ISOMERASE"/>
    <property type="match status" value="1"/>
</dbReference>
<reference evidence="14 15" key="1">
    <citation type="journal article" date="2014" name="Genome Announc.">
        <title>Whole-Genome Sequence of Serratia symbiotica Strain CWBI-2.3T, a Free-Living Symbiont of the Black Bean Aphid Aphis fabae.</title>
        <authorList>
            <person name="Foray V."/>
            <person name="Grigorescu A.S."/>
            <person name="Sabri A."/>
            <person name="Haubruge E."/>
            <person name="Lognay G."/>
            <person name="Francis F."/>
            <person name="Fauconnier M.L."/>
            <person name="Hance T."/>
            <person name="Thonart P."/>
        </authorList>
    </citation>
    <scope>NUCLEOTIDE SEQUENCE [LARGE SCALE GENOMIC DNA]</scope>
    <source>
        <strain evidence="14">CWBI-2.3</strain>
    </source>
</reference>
<dbReference type="AlphaFoldDB" id="A0A7D5T8Y0"/>
<dbReference type="PANTHER" id="PTHR43629:SF3">
    <property type="entry name" value="PEPTIDYL-PROLYL CIS-TRANS ISOMERASE C"/>
    <property type="match status" value="1"/>
</dbReference>
<sequence>MAKTACALHILVDNEKLTNVLLVELKRDVSFDTLARKYSGCPSKRHGGSLGEFIKSSMGAAFDKAVFSIPLLKPHGSVKTQFGYHIIKVLYRSGGGRNLPPPSRLPCAKIHRFRHHKTL</sequence>
<evidence type="ECO:0000256" key="10">
    <source>
        <dbReference type="ARBA" id="ARBA00043072"/>
    </source>
</evidence>
<dbReference type="Pfam" id="PF13616">
    <property type="entry name" value="Rotamase_3"/>
    <property type="match status" value="1"/>
</dbReference>
<dbReference type="InterPro" id="IPR000297">
    <property type="entry name" value="PPIase_PpiC"/>
</dbReference>
<dbReference type="InterPro" id="IPR052204">
    <property type="entry name" value="PpiC/parvulin_rotamase"/>
</dbReference>
<dbReference type="GO" id="GO:0005737">
    <property type="term" value="C:cytoplasm"/>
    <property type="evidence" value="ECO:0007669"/>
    <property type="project" value="UniProtKB-SubCell"/>
</dbReference>
<comment type="catalytic activity">
    <reaction evidence="1">
        <text>[protein]-peptidylproline (omega=180) = [protein]-peptidylproline (omega=0)</text>
        <dbReference type="Rhea" id="RHEA:16237"/>
        <dbReference type="Rhea" id="RHEA-COMP:10747"/>
        <dbReference type="Rhea" id="RHEA-COMP:10748"/>
        <dbReference type="ChEBI" id="CHEBI:83833"/>
        <dbReference type="ChEBI" id="CHEBI:83834"/>
        <dbReference type="EC" id="5.2.1.8"/>
    </reaction>
</comment>
<evidence type="ECO:0000256" key="1">
    <source>
        <dbReference type="ARBA" id="ARBA00000971"/>
    </source>
</evidence>
<dbReference type="Gene3D" id="3.10.50.40">
    <property type="match status" value="1"/>
</dbReference>
<dbReference type="Proteomes" id="UP000042738">
    <property type="component" value="Chromosome"/>
</dbReference>
<evidence type="ECO:0000256" key="7">
    <source>
        <dbReference type="ARBA" id="ARBA00023235"/>
    </source>
</evidence>
<dbReference type="PROSITE" id="PS01096">
    <property type="entry name" value="PPIC_PPIASE_1"/>
    <property type="match status" value="1"/>
</dbReference>
<gene>
    <name evidence="14" type="ORF">SYMBAF_00875</name>
</gene>
<dbReference type="InterPro" id="IPR046357">
    <property type="entry name" value="PPIase_dom_sf"/>
</dbReference>
<protein>
    <recommendedName>
        <fullName evidence="8">Peptidyl-prolyl cis-trans isomerase C</fullName>
        <ecNumber evidence="4">5.2.1.8</ecNumber>
    </recommendedName>
    <alternativeName>
        <fullName evidence="10">Parvulin</fullName>
    </alternativeName>
    <alternativeName>
        <fullName evidence="9">Rotamase C</fullName>
    </alternativeName>
</protein>
<evidence type="ECO:0000259" key="13">
    <source>
        <dbReference type="PROSITE" id="PS50198"/>
    </source>
</evidence>
<evidence type="ECO:0000256" key="5">
    <source>
        <dbReference type="ARBA" id="ARBA00022490"/>
    </source>
</evidence>
<evidence type="ECO:0000256" key="3">
    <source>
        <dbReference type="ARBA" id="ARBA00007656"/>
    </source>
</evidence>
<keyword evidence="7 12" id="KW-0413">Isomerase</keyword>
<dbReference type="EMBL" id="CP050855">
    <property type="protein sequence ID" value="QLH61779.1"/>
    <property type="molecule type" value="Genomic_DNA"/>
</dbReference>
<evidence type="ECO:0000256" key="8">
    <source>
        <dbReference type="ARBA" id="ARBA00040926"/>
    </source>
</evidence>
<evidence type="ECO:0000256" key="2">
    <source>
        <dbReference type="ARBA" id="ARBA00004496"/>
    </source>
</evidence>
<evidence type="ECO:0000256" key="4">
    <source>
        <dbReference type="ARBA" id="ARBA00013194"/>
    </source>
</evidence>
<dbReference type="PROSITE" id="PS50198">
    <property type="entry name" value="PPIC_PPIASE_2"/>
    <property type="match status" value="1"/>
</dbReference>
<feature type="domain" description="PpiC" evidence="13">
    <location>
        <begin position="2"/>
        <end position="91"/>
    </location>
</feature>
<organism evidence="14 15">
    <name type="scientific">Serratia symbiotica</name>
    <dbReference type="NCBI Taxonomy" id="138074"/>
    <lineage>
        <taxon>Bacteria</taxon>
        <taxon>Pseudomonadati</taxon>
        <taxon>Pseudomonadota</taxon>
        <taxon>Gammaproteobacteria</taxon>
        <taxon>Enterobacterales</taxon>
        <taxon>Yersiniaceae</taxon>
        <taxon>Serratia</taxon>
    </lineage>
</organism>
<evidence type="ECO:0000256" key="12">
    <source>
        <dbReference type="PROSITE-ProRule" id="PRU00278"/>
    </source>
</evidence>
<keyword evidence="6 12" id="KW-0697">Rotamase</keyword>
<dbReference type="GO" id="GO:0003755">
    <property type="term" value="F:peptidyl-prolyl cis-trans isomerase activity"/>
    <property type="evidence" value="ECO:0007669"/>
    <property type="project" value="UniProtKB-KW"/>
</dbReference>
<comment type="subcellular location">
    <subcellularLocation>
        <location evidence="2">Cytoplasm</location>
    </subcellularLocation>
</comment>
<accession>A0A7D5T8Y0</accession>
<name>A0A7D5T8Y0_9GAMM</name>
<comment type="function">
    <text evidence="11">PPIases accelerate the folding of proteins. It prefers amino acid residues with hydrophobic side chains like leucine and phenylalanine in the P1 position of the peptides substrates.</text>
</comment>
<evidence type="ECO:0000256" key="9">
    <source>
        <dbReference type="ARBA" id="ARBA00041926"/>
    </source>
</evidence>
<dbReference type="EC" id="5.2.1.8" evidence="4"/>